<dbReference type="SMART" id="SM00387">
    <property type="entry name" value="HATPase_c"/>
    <property type="match status" value="1"/>
</dbReference>
<sequence>MISFICHGSMPLLLVIPIAVGVIAILIVICLIARTRVTVMHLRATLIKQMEATRQAESKSMSKSNAFAQASHDVRASLAGVIGLIDISYDEVSPGSELEKNLKQLEACTKDLMGFLNCILDTSKVEAGKMPLQEEEFDLAQLLEDVVDLYHPVAMRKGVDVILDPNDGTVLKHSLVKGDRGKLKQILSNLLSNAVKFTDDGHISVRAWVQKPSLEKLILVSTGNSWWKRLMCSSCKKNDRESGDEAVNEFRQNPNSAEFVFEVDDTGKGIPKEMRKSVFENYIQVKETAQGQEGTGLGLGIVQSLVRLMGGDIKIMDKDMGERGTCFRFNVFLAPFDAGATKPLEEDLEAGGYGVAHHLGLTIHANSPGLSFHSSSTRQVRSPKPEGSPVVLLIQNEERRRTCQSYMERLGIEVLVPSQWKDLPIILKKVQMKIINNAYHSSSGKSDRSWRIERFSKSASCSKSRGRVRGVSLSSLDGADHILPVCKSPGHKNQAGFVLLIVDASAGPFQEIFMAVTEFRTEFRKLIPSTRCKVVWLDKPTMRSIDQRAINGKLDPDDIIMSKPFHGTRLLQVIRLLPEFGGFLQRRPSKQVKERPVQNAEATKPLAEETGSTRREKPLGGKRALVVDDSEIMRKLAQCNLSNLGATVQLCENGKEALQLIREGIDEQRESGVSDIHRPYDYILMDCQMPTMDGYEATRKIRKEEKRYGIYMPIIALTAHSSGTEVKKIFEAGMDFHIEKPANGARLMKAITEIQSRGGGA</sequence>
<dbReference type="Gene3D" id="3.30.565.10">
    <property type="entry name" value="Histidine kinase-like ATPase, C-terminal domain"/>
    <property type="match status" value="1"/>
</dbReference>
<organism evidence="9 10">
    <name type="scientific">Eucalyptus globulus</name>
    <name type="common">Tasmanian blue gum</name>
    <dbReference type="NCBI Taxonomy" id="34317"/>
    <lineage>
        <taxon>Eukaryota</taxon>
        <taxon>Viridiplantae</taxon>
        <taxon>Streptophyta</taxon>
        <taxon>Embryophyta</taxon>
        <taxon>Tracheophyta</taxon>
        <taxon>Spermatophyta</taxon>
        <taxon>Magnoliopsida</taxon>
        <taxon>eudicotyledons</taxon>
        <taxon>Gunneridae</taxon>
        <taxon>Pentapetalae</taxon>
        <taxon>rosids</taxon>
        <taxon>malvids</taxon>
        <taxon>Myrtales</taxon>
        <taxon>Myrtaceae</taxon>
        <taxon>Myrtoideae</taxon>
        <taxon>Eucalypteae</taxon>
        <taxon>Eucalyptus</taxon>
    </lineage>
</organism>
<feature type="region of interest" description="Disordered" evidence="5">
    <location>
        <begin position="588"/>
        <end position="621"/>
    </location>
</feature>
<dbReference type="InterPro" id="IPR050956">
    <property type="entry name" value="2C_system_His_kinase"/>
</dbReference>
<dbReference type="InterPro" id="IPR004358">
    <property type="entry name" value="Sig_transdc_His_kin-like_C"/>
</dbReference>
<evidence type="ECO:0000256" key="4">
    <source>
        <dbReference type="PROSITE-ProRule" id="PRU00169"/>
    </source>
</evidence>
<dbReference type="PRINTS" id="PR00344">
    <property type="entry name" value="BCTRLSENSOR"/>
</dbReference>
<evidence type="ECO:0000256" key="5">
    <source>
        <dbReference type="SAM" id="MobiDB-lite"/>
    </source>
</evidence>
<evidence type="ECO:0000256" key="1">
    <source>
        <dbReference type="ARBA" id="ARBA00000085"/>
    </source>
</evidence>
<dbReference type="EMBL" id="JBJKBG010000008">
    <property type="protein sequence ID" value="KAL3725308.1"/>
    <property type="molecule type" value="Genomic_DNA"/>
</dbReference>
<feature type="transmembrane region" description="Helical" evidence="6">
    <location>
        <begin position="12"/>
        <end position="33"/>
    </location>
</feature>
<evidence type="ECO:0000256" key="6">
    <source>
        <dbReference type="SAM" id="Phobius"/>
    </source>
</evidence>
<dbReference type="Gene3D" id="3.40.50.2300">
    <property type="match status" value="1"/>
</dbReference>
<keyword evidence="10" id="KW-1185">Reference proteome</keyword>
<dbReference type="SMART" id="SM00388">
    <property type="entry name" value="HisKA"/>
    <property type="match status" value="1"/>
</dbReference>
<dbReference type="EC" id="2.7.13.3" evidence="2"/>
<keyword evidence="6" id="KW-0812">Transmembrane</keyword>
<feature type="domain" description="Histidine kinase" evidence="7">
    <location>
        <begin position="69"/>
        <end position="335"/>
    </location>
</feature>
<dbReference type="InterPro" id="IPR001789">
    <property type="entry name" value="Sig_transdc_resp-reg_receiver"/>
</dbReference>
<evidence type="ECO:0000256" key="2">
    <source>
        <dbReference type="ARBA" id="ARBA00012438"/>
    </source>
</evidence>
<evidence type="ECO:0000259" key="7">
    <source>
        <dbReference type="PROSITE" id="PS50109"/>
    </source>
</evidence>
<evidence type="ECO:0000313" key="10">
    <source>
        <dbReference type="Proteomes" id="UP001634007"/>
    </source>
</evidence>
<dbReference type="SUPFAM" id="SSF55874">
    <property type="entry name" value="ATPase domain of HSP90 chaperone/DNA topoisomerase II/histidine kinase"/>
    <property type="match status" value="1"/>
</dbReference>
<dbReference type="PROSITE" id="PS50110">
    <property type="entry name" value="RESPONSE_REGULATORY"/>
    <property type="match status" value="1"/>
</dbReference>
<comment type="catalytic activity">
    <reaction evidence="1">
        <text>ATP + protein L-histidine = ADP + protein N-phospho-L-histidine.</text>
        <dbReference type="EC" id="2.7.13.3"/>
    </reaction>
</comment>
<dbReference type="Pfam" id="PF02518">
    <property type="entry name" value="HATPase_c"/>
    <property type="match status" value="1"/>
</dbReference>
<dbReference type="SUPFAM" id="SSF47384">
    <property type="entry name" value="Homodimeric domain of signal transducing histidine kinase"/>
    <property type="match status" value="1"/>
</dbReference>
<dbReference type="SUPFAM" id="SSF52172">
    <property type="entry name" value="CheY-like"/>
    <property type="match status" value="1"/>
</dbReference>
<accession>A0ABD3JE06</accession>
<dbReference type="SMART" id="SM00448">
    <property type="entry name" value="REC"/>
    <property type="match status" value="1"/>
</dbReference>
<comment type="caution">
    <text evidence="9">The sequence shown here is derived from an EMBL/GenBank/DDBJ whole genome shotgun (WGS) entry which is preliminary data.</text>
</comment>
<protein>
    <recommendedName>
        <fullName evidence="2">histidine kinase</fullName>
        <ecNumber evidence="2">2.7.13.3</ecNumber>
    </recommendedName>
</protein>
<dbReference type="InterPro" id="IPR036890">
    <property type="entry name" value="HATPase_C_sf"/>
</dbReference>
<dbReference type="InterPro" id="IPR036097">
    <property type="entry name" value="HisK_dim/P_sf"/>
</dbReference>
<dbReference type="PROSITE" id="PS50109">
    <property type="entry name" value="HIS_KIN"/>
    <property type="match status" value="1"/>
</dbReference>
<dbReference type="GO" id="GO:0004673">
    <property type="term" value="F:protein histidine kinase activity"/>
    <property type="evidence" value="ECO:0007669"/>
    <property type="project" value="UniProtKB-EC"/>
</dbReference>
<evidence type="ECO:0000313" key="9">
    <source>
        <dbReference type="EMBL" id="KAL3725308.1"/>
    </source>
</evidence>
<feature type="modified residue" description="4-aspartylphosphate" evidence="4">
    <location>
        <position position="686"/>
    </location>
</feature>
<dbReference type="InterPro" id="IPR011006">
    <property type="entry name" value="CheY-like_superfamily"/>
</dbReference>
<dbReference type="InterPro" id="IPR005467">
    <property type="entry name" value="His_kinase_dom"/>
</dbReference>
<reference evidence="9 10" key="1">
    <citation type="submission" date="2024-11" db="EMBL/GenBank/DDBJ databases">
        <title>Chromosome-level genome assembly of Eucalyptus globulus Labill. provides insights into its genome evolution.</title>
        <authorList>
            <person name="Li X."/>
        </authorList>
    </citation>
    <scope>NUCLEOTIDE SEQUENCE [LARGE SCALE GENOMIC DNA]</scope>
    <source>
        <strain evidence="9">CL2024</strain>
        <tissue evidence="9">Fresh tender leaves</tissue>
    </source>
</reference>
<dbReference type="InterPro" id="IPR003661">
    <property type="entry name" value="HisK_dim/P_dom"/>
</dbReference>
<dbReference type="GO" id="GO:0007165">
    <property type="term" value="P:signal transduction"/>
    <property type="evidence" value="ECO:0007669"/>
    <property type="project" value="UniProtKB-ARBA"/>
</dbReference>
<feature type="domain" description="Response regulatory" evidence="8">
    <location>
        <begin position="623"/>
        <end position="755"/>
    </location>
</feature>
<name>A0ABD3JE06_EUCGL</name>
<dbReference type="Gene3D" id="1.10.287.130">
    <property type="match status" value="1"/>
</dbReference>
<evidence type="ECO:0000259" key="8">
    <source>
        <dbReference type="PROSITE" id="PS50110"/>
    </source>
</evidence>
<dbReference type="AlphaFoldDB" id="A0ABD3JE06"/>
<dbReference type="CDD" id="cd17546">
    <property type="entry name" value="REC_hyHK_CKI1_RcsC-like"/>
    <property type="match status" value="1"/>
</dbReference>
<keyword evidence="3 4" id="KW-0597">Phosphoprotein</keyword>
<evidence type="ECO:0000256" key="3">
    <source>
        <dbReference type="ARBA" id="ARBA00022553"/>
    </source>
</evidence>
<keyword evidence="6" id="KW-1133">Transmembrane helix</keyword>
<keyword evidence="6" id="KW-0472">Membrane</keyword>
<dbReference type="Pfam" id="PF00072">
    <property type="entry name" value="Response_reg"/>
    <property type="match status" value="1"/>
</dbReference>
<dbReference type="PANTHER" id="PTHR43719">
    <property type="entry name" value="TWO-COMPONENT HISTIDINE KINASE"/>
    <property type="match status" value="1"/>
</dbReference>
<dbReference type="PANTHER" id="PTHR43719:SF75">
    <property type="entry name" value="HISTIDINE KINASE CKI1"/>
    <property type="match status" value="1"/>
</dbReference>
<gene>
    <name evidence="9" type="ORF">ACJRO7_030334</name>
</gene>
<dbReference type="InterPro" id="IPR003594">
    <property type="entry name" value="HATPase_dom"/>
</dbReference>
<dbReference type="Proteomes" id="UP001634007">
    <property type="component" value="Unassembled WGS sequence"/>
</dbReference>
<proteinExistence type="predicted"/>